<dbReference type="EC" id="2.3.1.286" evidence="1"/>
<evidence type="ECO:0000256" key="1">
    <source>
        <dbReference type="ARBA" id="ARBA00012928"/>
    </source>
</evidence>
<dbReference type="Gene3D" id="3.40.50.1220">
    <property type="entry name" value="TPP-binding domain"/>
    <property type="match status" value="1"/>
</dbReference>
<proteinExistence type="predicted"/>
<dbReference type="PANTHER" id="PTHR11085:SF10">
    <property type="entry name" value="NAD-DEPENDENT PROTEIN DEACYLASE SIRTUIN-5, MITOCHONDRIAL-RELATED"/>
    <property type="match status" value="1"/>
</dbReference>
<evidence type="ECO:0000256" key="4">
    <source>
        <dbReference type="PROSITE-ProRule" id="PRU00236"/>
    </source>
</evidence>
<keyword evidence="7" id="KW-1185">Reference proteome</keyword>
<comment type="caution">
    <text evidence="6">The sequence shown here is derived from an EMBL/GenBank/DDBJ whole genome shotgun (WGS) entry which is preliminary data.</text>
</comment>
<evidence type="ECO:0000313" key="7">
    <source>
        <dbReference type="Proteomes" id="UP001501084"/>
    </source>
</evidence>
<dbReference type="InterPro" id="IPR026591">
    <property type="entry name" value="Sirtuin_cat_small_dom_sf"/>
</dbReference>
<dbReference type="Gene3D" id="3.30.1600.10">
    <property type="entry name" value="SIR2/SIRT2 'Small Domain"/>
    <property type="match status" value="1"/>
</dbReference>
<dbReference type="Proteomes" id="UP001501084">
    <property type="component" value="Unassembled WGS sequence"/>
</dbReference>
<dbReference type="PANTHER" id="PTHR11085">
    <property type="entry name" value="NAD-DEPENDENT PROTEIN DEACYLASE SIRTUIN-5, MITOCHONDRIAL-RELATED"/>
    <property type="match status" value="1"/>
</dbReference>
<evidence type="ECO:0000256" key="3">
    <source>
        <dbReference type="ARBA" id="ARBA00023027"/>
    </source>
</evidence>
<gene>
    <name evidence="6" type="ORF">GCM10009786_19820</name>
</gene>
<name>A0ABN3B7A8_9MICO</name>
<organism evidence="6 7">
    <name type="scientific">Leucobacter alluvii</name>
    <dbReference type="NCBI Taxonomy" id="340321"/>
    <lineage>
        <taxon>Bacteria</taxon>
        <taxon>Bacillati</taxon>
        <taxon>Actinomycetota</taxon>
        <taxon>Actinomycetes</taxon>
        <taxon>Micrococcales</taxon>
        <taxon>Microbacteriaceae</taxon>
        <taxon>Leucobacter</taxon>
    </lineage>
</organism>
<dbReference type="InterPro" id="IPR029035">
    <property type="entry name" value="DHS-like_NAD/FAD-binding_dom"/>
</dbReference>
<dbReference type="InterPro" id="IPR003000">
    <property type="entry name" value="Sirtuin"/>
</dbReference>
<keyword evidence="2" id="KW-0808">Transferase</keyword>
<comment type="caution">
    <text evidence="4">Lacks conserved residue(s) required for the propagation of feature annotation.</text>
</comment>
<dbReference type="PROSITE" id="PS50305">
    <property type="entry name" value="SIRTUIN"/>
    <property type="match status" value="1"/>
</dbReference>
<sequence length="295" mass="31265">MKNQFSKSTPLTERSWQTEKQSGAVALERLAGLFEAAPLAVLTGAGISTDSGIPDYRGAGAPPRTPMSISQFMEDPAYRRRFWAGARVGALRAAGVAPNAGHLALARFEAAGLTNGVITQNVDNLHRRAGSRSVVELHGNGSVIRCVEHDHRFTRDQVLGWFDELNPGFAARNAAAEIAPDGDAIVSGTDSVETPTCPECGSILRPDVVYFGELVPKPVFETAESLVASAGGLVLIGTSLAVNTGIRLVHRAQLRGIPIAVINRGPTAIDARESVSVRIDAGAAETLEQLEQILR</sequence>
<evidence type="ECO:0000256" key="2">
    <source>
        <dbReference type="ARBA" id="ARBA00022679"/>
    </source>
</evidence>
<dbReference type="Pfam" id="PF02146">
    <property type="entry name" value="SIR2"/>
    <property type="match status" value="1"/>
</dbReference>
<evidence type="ECO:0000259" key="5">
    <source>
        <dbReference type="PROSITE" id="PS50305"/>
    </source>
</evidence>
<feature type="domain" description="Deacetylase sirtuin-type" evidence="5">
    <location>
        <begin position="16"/>
        <end position="295"/>
    </location>
</feature>
<dbReference type="InterPro" id="IPR050134">
    <property type="entry name" value="NAD-dep_sirtuin_deacylases"/>
</dbReference>
<reference evidence="6 7" key="1">
    <citation type="journal article" date="2019" name="Int. J. Syst. Evol. Microbiol.">
        <title>The Global Catalogue of Microorganisms (GCM) 10K type strain sequencing project: providing services to taxonomists for standard genome sequencing and annotation.</title>
        <authorList>
            <consortium name="The Broad Institute Genomics Platform"/>
            <consortium name="The Broad Institute Genome Sequencing Center for Infectious Disease"/>
            <person name="Wu L."/>
            <person name="Ma J."/>
        </authorList>
    </citation>
    <scope>NUCLEOTIDE SEQUENCE [LARGE SCALE GENOMIC DNA]</scope>
    <source>
        <strain evidence="6 7">JCM 14919</strain>
    </source>
</reference>
<dbReference type="SUPFAM" id="SSF52467">
    <property type="entry name" value="DHS-like NAD/FAD-binding domain"/>
    <property type="match status" value="1"/>
</dbReference>
<protein>
    <recommendedName>
        <fullName evidence="1">protein acetyllysine N-acetyltransferase</fullName>
        <ecNumber evidence="1">2.3.1.286</ecNumber>
    </recommendedName>
</protein>
<dbReference type="EMBL" id="BAAAOP010000007">
    <property type="protein sequence ID" value="GAA2188897.1"/>
    <property type="molecule type" value="Genomic_DNA"/>
</dbReference>
<keyword evidence="3" id="KW-0520">NAD</keyword>
<accession>A0ABN3B7A8</accession>
<evidence type="ECO:0000313" key="6">
    <source>
        <dbReference type="EMBL" id="GAA2188897.1"/>
    </source>
</evidence>
<dbReference type="RefSeq" id="WP_346058216.1">
    <property type="nucleotide sequence ID" value="NZ_BAAAOP010000007.1"/>
</dbReference>
<dbReference type="InterPro" id="IPR026590">
    <property type="entry name" value="Ssirtuin_cat_dom"/>
</dbReference>